<feature type="transmembrane region" description="Helical" evidence="2">
    <location>
        <begin position="26"/>
        <end position="47"/>
    </location>
</feature>
<evidence type="ECO:0000256" key="1">
    <source>
        <dbReference type="SAM" id="MobiDB-lite"/>
    </source>
</evidence>
<gene>
    <name evidence="3" type="ORF">NAV_LOCUS271</name>
</gene>
<reference evidence="3 4" key="1">
    <citation type="submission" date="2018-08" db="EMBL/GenBank/DDBJ databases">
        <authorList>
            <person name="Laetsch R D."/>
            <person name="Stevens L."/>
            <person name="Kumar S."/>
            <person name="Blaxter L. M."/>
        </authorList>
    </citation>
    <scope>NUCLEOTIDE SEQUENCE [LARGE SCALE GENOMIC DNA]</scope>
</reference>
<feature type="region of interest" description="Disordered" evidence="1">
    <location>
        <begin position="67"/>
        <end position="100"/>
    </location>
</feature>
<dbReference type="AlphaFoldDB" id="A0A498RXF5"/>
<accession>A0A498RXF5</accession>
<protein>
    <submittedName>
        <fullName evidence="3">Uncharacterized protein</fullName>
    </submittedName>
</protein>
<keyword evidence="2" id="KW-0812">Transmembrane</keyword>
<evidence type="ECO:0000313" key="4">
    <source>
        <dbReference type="Proteomes" id="UP000276991"/>
    </source>
</evidence>
<proteinExistence type="predicted"/>
<evidence type="ECO:0000256" key="2">
    <source>
        <dbReference type="SAM" id="Phobius"/>
    </source>
</evidence>
<keyword evidence="2" id="KW-1133">Transmembrane helix</keyword>
<dbReference type="Proteomes" id="UP000276991">
    <property type="component" value="Unassembled WGS sequence"/>
</dbReference>
<dbReference type="OrthoDB" id="5875591at2759"/>
<keyword evidence="4" id="KW-1185">Reference proteome</keyword>
<name>A0A498RXF5_ACAVI</name>
<keyword evidence="2" id="KW-0472">Membrane</keyword>
<dbReference type="EMBL" id="UPTC01000015">
    <property type="protein sequence ID" value="VBB25441.1"/>
    <property type="molecule type" value="Genomic_DNA"/>
</dbReference>
<sequence>MKNERKVPSISDFYSKYDLEKDSKQFFIGSDYFAVIGISAITQYFAVGSLRRFPGSRAMGDTGVQGYLGPEAIHGPRGQQGLSGEQGVEGDTGPQGAEAG</sequence>
<organism evidence="3 4">
    <name type="scientific">Acanthocheilonema viteae</name>
    <name type="common">Filarial nematode worm</name>
    <name type="synonym">Dipetalonema viteae</name>
    <dbReference type="NCBI Taxonomy" id="6277"/>
    <lineage>
        <taxon>Eukaryota</taxon>
        <taxon>Metazoa</taxon>
        <taxon>Ecdysozoa</taxon>
        <taxon>Nematoda</taxon>
        <taxon>Chromadorea</taxon>
        <taxon>Rhabditida</taxon>
        <taxon>Spirurina</taxon>
        <taxon>Spiruromorpha</taxon>
        <taxon>Filarioidea</taxon>
        <taxon>Onchocercidae</taxon>
        <taxon>Acanthocheilonema</taxon>
    </lineage>
</organism>
<evidence type="ECO:0000313" key="3">
    <source>
        <dbReference type="EMBL" id="VBB25441.1"/>
    </source>
</evidence>